<feature type="region of interest" description="Disordered" evidence="1">
    <location>
        <begin position="845"/>
        <end position="868"/>
    </location>
</feature>
<dbReference type="InterPro" id="IPR010472">
    <property type="entry name" value="FH3_dom"/>
</dbReference>
<dbReference type="EMBL" id="JAABOA010000252">
    <property type="protein sequence ID" value="KAF9585106.1"/>
    <property type="molecule type" value="Genomic_DNA"/>
</dbReference>
<dbReference type="InterPro" id="IPR016024">
    <property type="entry name" value="ARM-type_fold"/>
</dbReference>
<keyword evidence="5" id="KW-1185">Reference proteome</keyword>
<sequence>MGKQDIIQVLTADHSVEATFLDEDATIDDLLTALAEDNPVYGTEEWAIVEVPMPRKTALTYHELFALDQGSLSGETRLRDIQDKYQDLLKDQDATVFKLVHAHLTLPVVFQHVPTVPESHYRQIHVTSAMNVRQTMDITIQEMGLGIMSANGIGTNGIKQPLPSDYILTQLKVNADGTEEMRQLADDENPIELYRENQELLMSQVIKDYHFIFSVPDSWLSKVESVTSRITKTWTGAARPLSMAVYGLFGNASTTAGTGATTNSESPPTKEISAPIPIATTSIHHPSFTDMDHSGDANAKNRRRQSMIAGSRLSSFFDPASLGGWLVPEKRTRHSIVVGHSTANLIAKQAGFDQSGTAGSEIHDMSDGELSEAFESLLNDLNIKDAIRESMLQFPREKKISLILLNQQKQQQPKERMFSPDPYSAGQTASVGSNGNRAVNGRGKLVGSISSRVSFIEPDTNSSNTAKLHSRYSSWSSLAGSFEVPADEDPTPTSPKLGASERPMSPTFAAAGSLWSSWFGATPQPDTASVEENTEDNPQFYIDQLTSKSITQKTLAKHLLGLRIALSTAKLSWIRLFLDARGFRALEAVLEKIALKKRAGKANDLDETLQSECVQCLRVLMNTEPGFNQVLRAPSLIAHIAYCLYTTNTKLRTKVAEVLAALCVMSPDSHRLVLIALSDFRVAHEERFRFEYLVQTLAAPLSDPESGIEGGDVQEGFEWEYKTACLSLMNALANSPASLDDRISLRNELRRRGLEDVFKTLQLQSPPESLLIQINVYEDERHEDWVELQERMMETSRVNKSDESDGNPNFELMNTVGRLGPVDDELYPRIVRTLQQYVDAALRSLSPGTTEEESEADSDSETNSIANRSPQFKEDMWTIVEKFGERIFHMRDIEKEWASCQDEFLEGIQHIVGKRGLIISIPDPNSNSSSSASISSASLASSRRHSFIDFEIEGLRRDIEDLREEYDRVQKELTDSRLETEEARTQLKQLQQTKATNGREASESEPPISYGKRENHAGVVQRLVQKEKEVAQLRETIERMEKKYKDKADIDDEPRKSERSKEIDSSRWNSMLSEVQMQKNKIAETTSLADERQKEINYLKRALQIVCNRYETAMGERPAVTEDDHGSQLNQSEASLQLTKTFEAIAKKDEEIIELKDEVEKLRKEAAVGITPTEEVLSLRGSLKDVMLKIQELQITVKEKDLMIKGLKENLIKIEAAKYSYDTSEPANGPGTGRIERGPQSRSVLKNQFRALSANGWQAEEVDEEQEESSGQHRNGISPSSSDYNIQGLSITSPTRISSPPVGKPRVLGAGGRRPYLPPPPPPPGPKHQLYGAANASGSTVALLSPQGTPTSPKPTATPTMADSSSSPITPPPPPPPAPFIPVAAPSVDIAPPKATAPPPPPPPPPPPLFTVTATLPKPVQPHVMICPPPPPPPPPPQTVPAAPAKDDSSTLASPLIPKPQEVPTAPSPPPPPPPPPPAASGGYAMVGTPPPPPPPPGNGILRSVPPPPPPPPAPGPILKGAAALEGADPTLPVFVSGNRPANPLKPFAMTIPQVVKPTRPMKQLFWNKLPTVSITQTVWKDICDPSADLGVSELDFTEIDEIFCKNQVATTTAAAAMKDKKKAVSLLNHNRANNIAIMLSRIKISYLEIRIALLEVQDDKLNIENLKAIKQYVPGNDEIELIREYEGDFDSLGKADQFYKQIVDIPRLPERLSSMIFRRRLEIEVGELKPEMDVLRMAIDELYSSKRLKGLLRTVLIIGNHMNASSFRGNAYGFQLDALLKIRDTKGIEGDKPGSNTLLHYLAKALHEKDPTHIRFLEEVPHLEAAARISVSNLSNSINSMVAGMNQIREEVKTMRQIAGTPPNDRFIEVMENFADMTDEGIKMIVEVNQSLEQDLKKLLAYYGEDPANTKPEEFFGMLVSFSTMLQKSQMENEALALRLSKNKTTLNKNRRPSDTTKDNNMLAVRDGHLDDAIRGLRSGLRRNRRDRPMSHLYSELSMDALNAINTNVPKAGILAHSRQSSRIN</sequence>
<dbReference type="GO" id="GO:0003779">
    <property type="term" value="F:actin binding"/>
    <property type="evidence" value="ECO:0007669"/>
    <property type="project" value="InterPro"/>
</dbReference>
<feature type="compositionally biased region" description="Polar residues" evidence="1">
    <location>
        <begin position="1272"/>
        <end position="1289"/>
    </location>
</feature>
<protein>
    <recommendedName>
        <fullName evidence="6">Actin-binding FH2</fullName>
    </recommendedName>
</protein>
<dbReference type="Pfam" id="PF06367">
    <property type="entry name" value="Drf_FH3"/>
    <property type="match status" value="1"/>
</dbReference>
<evidence type="ECO:0000256" key="1">
    <source>
        <dbReference type="SAM" id="MobiDB-lite"/>
    </source>
</evidence>
<dbReference type="Pfam" id="PF02181">
    <property type="entry name" value="FH2"/>
    <property type="match status" value="1"/>
</dbReference>
<dbReference type="InterPro" id="IPR015425">
    <property type="entry name" value="FH2_Formin"/>
</dbReference>
<dbReference type="Gene3D" id="1.20.58.2220">
    <property type="entry name" value="Formin, FH2 domain"/>
    <property type="match status" value="1"/>
</dbReference>
<dbReference type="GO" id="GO:0031267">
    <property type="term" value="F:small GTPase binding"/>
    <property type="evidence" value="ECO:0007669"/>
    <property type="project" value="InterPro"/>
</dbReference>
<proteinExistence type="predicted"/>
<feature type="domain" description="GBD/FH3" evidence="2">
    <location>
        <begin position="362"/>
        <end position="873"/>
    </location>
</feature>
<name>A0A9P6G1I4_9FUNG</name>
<dbReference type="InterPro" id="IPR014768">
    <property type="entry name" value="GBD/FH3_dom"/>
</dbReference>
<feature type="region of interest" description="Disordered" evidence="1">
    <location>
        <begin position="283"/>
        <end position="302"/>
    </location>
</feature>
<dbReference type="SUPFAM" id="SSF101447">
    <property type="entry name" value="Formin homology 2 domain (FH2 domain)"/>
    <property type="match status" value="1"/>
</dbReference>
<feature type="domain" description="FH2" evidence="3">
    <location>
        <begin position="1552"/>
        <end position="1953"/>
    </location>
</feature>
<dbReference type="InterPro" id="IPR010473">
    <property type="entry name" value="GTPase-bd"/>
</dbReference>
<feature type="region of interest" description="Disordered" evidence="1">
    <location>
        <begin position="410"/>
        <end position="442"/>
    </location>
</feature>
<dbReference type="PANTHER" id="PTHR46345:SF8">
    <property type="entry name" value="FORMIN 3, ISOFORM B"/>
    <property type="match status" value="1"/>
</dbReference>
<evidence type="ECO:0008006" key="6">
    <source>
        <dbReference type="Google" id="ProtNLM"/>
    </source>
</evidence>
<feature type="compositionally biased region" description="Pro residues" evidence="1">
    <location>
        <begin position="1369"/>
        <end position="1380"/>
    </location>
</feature>
<dbReference type="Pfam" id="PF06371">
    <property type="entry name" value="Drf_GBD"/>
    <property type="match status" value="1"/>
</dbReference>
<dbReference type="Gene3D" id="1.25.10.10">
    <property type="entry name" value="Leucine-rich Repeat Variant"/>
    <property type="match status" value="1"/>
</dbReference>
<feature type="compositionally biased region" description="Pro residues" evidence="1">
    <location>
        <begin position="1505"/>
        <end position="1516"/>
    </location>
</feature>
<dbReference type="PANTHER" id="PTHR46345">
    <property type="entry name" value="INVERTED FORMIN-2"/>
    <property type="match status" value="1"/>
</dbReference>
<feature type="compositionally biased region" description="Pro residues" evidence="1">
    <location>
        <begin position="1466"/>
        <end position="1479"/>
    </location>
</feature>
<dbReference type="GO" id="GO:0030036">
    <property type="term" value="P:actin cytoskeleton organization"/>
    <property type="evidence" value="ECO:0007669"/>
    <property type="project" value="InterPro"/>
</dbReference>
<evidence type="ECO:0000259" key="2">
    <source>
        <dbReference type="PROSITE" id="PS51232"/>
    </source>
</evidence>
<feature type="compositionally biased region" description="Low complexity" evidence="1">
    <location>
        <begin position="1381"/>
        <end position="1394"/>
    </location>
</feature>
<dbReference type="PROSITE" id="PS51232">
    <property type="entry name" value="GBD_FH3"/>
    <property type="match status" value="1"/>
</dbReference>
<feature type="region of interest" description="Disordered" evidence="1">
    <location>
        <begin position="1045"/>
        <end position="1065"/>
    </location>
</feature>
<feature type="region of interest" description="Disordered" evidence="1">
    <location>
        <begin position="1258"/>
        <end position="1521"/>
    </location>
</feature>
<dbReference type="InterPro" id="IPR042201">
    <property type="entry name" value="FH2_Formin_sf"/>
</dbReference>
<feature type="compositionally biased region" description="Pro residues" evidence="1">
    <location>
        <begin position="1316"/>
        <end position="1326"/>
    </location>
</feature>
<evidence type="ECO:0000313" key="4">
    <source>
        <dbReference type="EMBL" id="KAF9585106.1"/>
    </source>
</evidence>
<dbReference type="SMART" id="SM01139">
    <property type="entry name" value="Drf_FH3"/>
    <property type="match status" value="1"/>
</dbReference>
<dbReference type="SMART" id="SM01140">
    <property type="entry name" value="Drf_GBD"/>
    <property type="match status" value="1"/>
</dbReference>
<organism evidence="4 5">
    <name type="scientific">Lunasporangiospora selenospora</name>
    <dbReference type="NCBI Taxonomy" id="979761"/>
    <lineage>
        <taxon>Eukaryota</taxon>
        <taxon>Fungi</taxon>
        <taxon>Fungi incertae sedis</taxon>
        <taxon>Mucoromycota</taxon>
        <taxon>Mortierellomycotina</taxon>
        <taxon>Mortierellomycetes</taxon>
        <taxon>Mortierellales</taxon>
        <taxon>Mortierellaceae</taxon>
        <taxon>Lunasporangiospora</taxon>
    </lineage>
</organism>
<evidence type="ECO:0000259" key="3">
    <source>
        <dbReference type="PROSITE" id="PS51444"/>
    </source>
</evidence>
<dbReference type="InterPro" id="IPR011989">
    <property type="entry name" value="ARM-like"/>
</dbReference>
<feature type="compositionally biased region" description="Pro residues" evidence="1">
    <location>
        <begin position="1427"/>
        <end position="1439"/>
    </location>
</feature>
<feature type="compositionally biased region" description="Acidic residues" evidence="1">
    <location>
        <begin position="850"/>
        <end position="860"/>
    </location>
</feature>
<gene>
    <name evidence="4" type="ORF">BGW38_003868</name>
</gene>
<accession>A0A9P6G1I4</accession>
<dbReference type="Proteomes" id="UP000780801">
    <property type="component" value="Unassembled WGS sequence"/>
</dbReference>
<feature type="compositionally biased region" description="Low complexity" evidence="1">
    <location>
        <begin position="1290"/>
        <end position="1301"/>
    </location>
</feature>
<feature type="region of interest" description="Disordered" evidence="1">
    <location>
        <begin position="483"/>
        <end position="502"/>
    </location>
</feature>
<feature type="compositionally biased region" description="Low complexity" evidence="1">
    <location>
        <begin position="1349"/>
        <end position="1368"/>
    </location>
</feature>
<feature type="compositionally biased region" description="Polar residues" evidence="1">
    <location>
        <begin position="1336"/>
        <end position="1348"/>
    </location>
</feature>
<feature type="compositionally biased region" description="Pro residues" evidence="1">
    <location>
        <begin position="1395"/>
        <end position="1409"/>
    </location>
</feature>
<dbReference type="OrthoDB" id="1668162at2759"/>
<dbReference type="SMART" id="SM00498">
    <property type="entry name" value="FH2"/>
    <property type="match status" value="1"/>
</dbReference>
<dbReference type="PROSITE" id="PS51444">
    <property type="entry name" value="FH2"/>
    <property type="match status" value="1"/>
</dbReference>
<feature type="compositionally biased region" description="Pro residues" evidence="1">
    <location>
        <begin position="1489"/>
        <end position="1498"/>
    </location>
</feature>
<reference evidence="4" key="1">
    <citation type="journal article" date="2020" name="Fungal Divers.">
        <title>Resolving the Mortierellaceae phylogeny through synthesis of multi-gene phylogenetics and phylogenomics.</title>
        <authorList>
            <person name="Vandepol N."/>
            <person name="Liber J."/>
            <person name="Desiro A."/>
            <person name="Na H."/>
            <person name="Kennedy M."/>
            <person name="Barry K."/>
            <person name="Grigoriev I.V."/>
            <person name="Miller A.N."/>
            <person name="O'Donnell K."/>
            <person name="Stajich J.E."/>
            <person name="Bonito G."/>
        </authorList>
    </citation>
    <scope>NUCLEOTIDE SEQUENCE</scope>
    <source>
        <strain evidence="4">KOD1015</strain>
    </source>
</reference>
<dbReference type="SUPFAM" id="SSF48371">
    <property type="entry name" value="ARM repeat"/>
    <property type="match status" value="1"/>
</dbReference>
<feature type="compositionally biased region" description="Polar residues" evidence="1">
    <location>
        <begin position="425"/>
        <end position="437"/>
    </location>
</feature>
<feature type="region of interest" description="Disordered" evidence="1">
    <location>
        <begin position="989"/>
        <end position="1015"/>
    </location>
</feature>
<comment type="caution">
    <text evidence="4">The sequence shown here is derived from an EMBL/GenBank/DDBJ whole genome shotgun (WGS) entry which is preliminary data.</text>
</comment>
<evidence type="ECO:0000313" key="5">
    <source>
        <dbReference type="Proteomes" id="UP000780801"/>
    </source>
</evidence>